<dbReference type="PROSITE" id="PS51257">
    <property type="entry name" value="PROKAR_LIPOPROTEIN"/>
    <property type="match status" value="1"/>
</dbReference>
<dbReference type="AlphaFoldDB" id="A0A410E166"/>
<keyword evidence="2 3" id="KW-0732">Signal</keyword>
<keyword evidence="6" id="KW-1185">Reference proteome</keyword>
<feature type="chain" id="PRO_5038686283" evidence="3">
    <location>
        <begin position="21"/>
        <end position="390"/>
    </location>
</feature>
<dbReference type="OrthoDB" id="9783240at2"/>
<evidence type="ECO:0000313" key="5">
    <source>
        <dbReference type="EMBL" id="QAA35090.1"/>
    </source>
</evidence>
<proteinExistence type="inferred from homology"/>
<dbReference type="KEGG" id="cmah:C1I91_27530"/>
<gene>
    <name evidence="5" type="ORF">C1I91_27530</name>
</gene>
<dbReference type="InterPro" id="IPR028082">
    <property type="entry name" value="Peripla_BP_I"/>
</dbReference>
<evidence type="ECO:0000313" key="6">
    <source>
        <dbReference type="Proteomes" id="UP000286268"/>
    </source>
</evidence>
<dbReference type="PANTHER" id="PTHR30483">
    <property type="entry name" value="LEUCINE-SPECIFIC-BINDING PROTEIN"/>
    <property type="match status" value="1"/>
</dbReference>
<accession>A0A410E166</accession>
<reference evidence="5 6" key="1">
    <citation type="submission" date="2018-01" db="EMBL/GenBank/DDBJ databases">
        <title>Genome Sequencing and Assembly of Anaerobacter polyendosporus strain CT4.</title>
        <authorList>
            <person name="Tachaapaikoon C."/>
            <person name="Sutheeworapong S."/>
            <person name="Jenjaroenpun P."/>
            <person name="Wongsurawat T."/>
            <person name="Nookeaw I."/>
            <person name="Cheawchanlertfa P."/>
            <person name="Kosugi A."/>
            <person name="Cheevadhanarak S."/>
            <person name="Ratanakhanokchai K."/>
        </authorList>
    </citation>
    <scope>NUCLEOTIDE SEQUENCE [LARGE SCALE GENOMIC DNA]</scope>
    <source>
        <strain evidence="5 6">CT4</strain>
    </source>
</reference>
<name>A0A410E166_9CLOT</name>
<evidence type="ECO:0000256" key="3">
    <source>
        <dbReference type="SAM" id="SignalP"/>
    </source>
</evidence>
<evidence type="ECO:0000256" key="1">
    <source>
        <dbReference type="ARBA" id="ARBA00010062"/>
    </source>
</evidence>
<protein>
    <submittedName>
        <fullName evidence="5">Branched-chain amino acid ABC transporter substrate-binding protein</fullName>
    </submittedName>
</protein>
<evidence type="ECO:0000256" key="2">
    <source>
        <dbReference type="ARBA" id="ARBA00022729"/>
    </source>
</evidence>
<dbReference type="Pfam" id="PF13458">
    <property type="entry name" value="Peripla_BP_6"/>
    <property type="match status" value="1"/>
</dbReference>
<dbReference type="Gene3D" id="3.40.50.2300">
    <property type="match status" value="2"/>
</dbReference>
<dbReference type="RefSeq" id="WP_128215784.1">
    <property type="nucleotide sequence ID" value="NZ_CP025746.1"/>
</dbReference>
<comment type="similarity">
    <text evidence="1">Belongs to the leucine-binding protein family.</text>
</comment>
<dbReference type="CDD" id="cd06347">
    <property type="entry name" value="PBP1_ABC_LivK_ligand_binding-like"/>
    <property type="match status" value="1"/>
</dbReference>
<feature type="domain" description="Leucine-binding protein" evidence="4">
    <location>
        <begin position="37"/>
        <end position="378"/>
    </location>
</feature>
<organism evidence="5 6">
    <name type="scientific">Clostridium manihotivorum</name>
    <dbReference type="NCBI Taxonomy" id="2320868"/>
    <lineage>
        <taxon>Bacteria</taxon>
        <taxon>Bacillati</taxon>
        <taxon>Bacillota</taxon>
        <taxon>Clostridia</taxon>
        <taxon>Eubacteriales</taxon>
        <taxon>Clostridiaceae</taxon>
        <taxon>Clostridium</taxon>
    </lineage>
</organism>
<dbReference type="PANTHER" id="PTHR30483:SF6">
    <property type="entry name" value="PERIPLASMIC BINDING PROTEIN OF ABC TRANSPORTER FOR NATURAL AMINO ACIDS"/>
    <property type="match status" value="1"/>
</dbReference>
<dbReference type="Proteomes" id="UP000286268">
    <property type="component" value="Chromosome"/>
</dbReference>
<dbReference type="SUPFAM" id="SSF53822">
    <property type="entry name" value="Periplasmic binding protein-like I"/>
    <property type="match status" value="1"/>
</dbReference>
<dbReference type="InterPro" id="IPR028081">
    <property type="entry name" value="Leu-bd"/>
</dbReference>
<sequence length="390" mass="41972">MKRKLAVLISAVLAVGTFLTSCQVEKVSDSKESSSDTIKIGVFEPLTGANAGGGELEVEGIKLANKLYPEVNGKKIELVVVDNKSDKVEASNAASRLVEKEKVTAIIGSWGSSLSMAAGDIIKNAKIPTVATSATNPLVTKGNEYYFRVCFIDPFQGTVMANYAYSKLNAKKVAIVQEVSNDYAVGLAKYFTDSFTKLTGDSKAVLSTSNYNTGDQDFTAQLTNIKTQNPDVIFAPGNFTESALLIKQARDLGIKCPIVGGDTWETPDFLKIGGSAVEGSVFSTFFATEKPITKESEKFLDAYKKEYNGKEPAAVSALAYDAYLLLVDGLKRTGSTDSVKLRDELTKTKDFQGAAGVVNFDEDRNAVKSAVIKQVKDGKFSYLDIVEPAK</sequence>
<dbReference type="InterPro" id="IPR051010">
    <property type="entry name" value="BCAA_transport"/>
</dbReference>
<feature type="signal peptide" evidence="3">
    <location>
        <begin position="1"/>
        <end position="20"/>
    </location>
</feature>
<dbReference type="EMBL" id="CP025746">
    <property type="protein sequence ID" value="QAA35090.1"/>
    <property type="molecule type" value="Genomic_DNA"/>
</dbReference>
<evidence type="ECO:0000259" key="4">
    <source>
        <dbReference type="Pfam" id="PF13458"/>
    </source>
</evidence>